<name>A0A6S6TRF3_9BACT</name>
<organism evidence="1">
    <name type="scientific">uncultured Aureispira sp</name>
    <dbReference type="NCBI Taxonomy" id="1331704"/>
    <lineage>
        <taxon>Bacteria</taxon>
        <taxon>Pseudomonadati</taxon>
        <taxon>Bacteroidota</taxon>
        <taxon>Saprospiria</taxon>
        <taxon>Saprospirales</taxon>
        <taxon>Saprospiraceae</taxon>
        <taxon>Aureispira</taxon>
        <taxon>environmental samples</taxon>
    </lineage>
</organism>
<gene>
    <name evidence="1" type="ORF">HELGO_WM17583</name>
</gene>
<proteinExistence type="predicted"/>
<dbReference type="AlphaFoldDB" id="A0A6S6TRF3"/>
<protein>
    <recommendedName>
        <fullName evidence="2">CopG family transcriptional regulator</fullName>
    </recommendedName>
</protein>
<evidence type="ECO:0000313" key="1">
    <source>
        <dbReference type="EMBL" id="CAA6818848.1"/>
    </source>
</evidence>
<accession>A0A6S6TRF3</accession>
<reference evidence="1" key="1">
    <citation type="submission" date="2020-01" db="EMBL/GenBank/DDBJ databases">
        <authorList>
            <person name="Meier V. D."/>
            <person name="Meier V D."/>
        </authorList>
    </citation>
    <scope>NUCLEOTIDE SEQUENCE</scope>
    <source>
        <strain evidence="1">HLG_WM_MAG_10</strain>
    </source>
</reference>
<evidence type="ECO:0008006" key="2">
    <source>
        <dbReference type="Google" id="ProtNLM"/>
    </source>
</evidence>
<sequence length="74" mass="8537">MAGPEKTTKKKLGRPKLKETRVPFTTSLITKNKGKLEILSSVRNQRKADVLNEILDYYFENVTNKKEKELLDSL</sequence>
<dbReference type="EMBL" id="CACVAQ010000269">
    <property type="protein sequence ID" value="CAA6818848.1"/>
    <property type="molecule type" value="Genomic_DNA"/>
</dbReference>